<feature type="transmembrane region" description="Helical" evidence="1">
    <location>
        <begin position="7"/>
        <end position="28"/>
    </location>
</feature>
<name>A0ABT1SCJ9_9FIRM</name>
<keyword evidence="1" id="KW-0472">Membrane</keyword>
<feature type="domain" description="Penicillin binding protein A dimerisation" evidence="3">
    <location>
        <begin position="55"/>
        <end position="128"/>
    </location>
</feature>
<evidence type="ECO:0000256" key="1">
    <source>
        <dbReference type="SAM" id="Phobius"/>
    </source>
</evidence>
<dbReference type="EMBL" id="JANGAC010000011">
    <property type="protein sequence ID" value="MCQ4924216.1"/>
    <property type="molecule type" value="Genomic_DNA"/>
</dbReference>
<dbReference type="RefSeq" id="WP_216554316.1">
    <property type="nucleotide sequence ID" value="NZ_JAHLOH010000007.1"/>
</dbReference>
<evidence type="ECO:0000259" key="2">
    <source>
        <dbReference type="Pfam" id="PF00905"/>
    </source>
</evidence>
<evidence type="ECO:0000259" key="3">
    <source>
        <dbReference type="Pfam" id="PF21922"/>
    </source>
</evidence>
<evidence type="ECO:0000313" key="4">
    <source>
        <dbReference type="EMBL" id="MCQ4924216.1"/>
    </source>
</evidence>
<dbReference type="InterPro" id="IPR001460">
    <property type="entry name" value="PCN-bd_Tpept"/>
</dbReference>
<dbReference type="InterPro" id="IPR054120">
    <property type="entry name" value="PBPA_dimer"/>
</dbReference>
<dbReference type="Pfam" id="PF00905">
    <property type="entry name" value="Transpeptidase"/>
    <property type="match status" value="1"/>
</dbReference>
<reference evidence="4 5" key="1">
    <citation type="submission" date="2022-06" db="EMBL/GenBank/DDBJ databases">
        <title>Isolation of gut microbiota from human fecal samples.</title>
        <authorList>
            <person name="Pamer E.G."/>
            <person name="Barat B."/>
            <person name="Waligurski E."/>
            <person name="Medina S."/>
            <person name="Paddock L."/>
            <person name="Mostad J."/>
        </authorList>
    </citation>
    <scope>NUCLEOTIDE SEQUENCE [LARGE SCALE GENOMIC DNA]</scope>
    <source>
        <strain evidence="4 5">DFI.7.95</strain>
    </source>
</reference>
<protein>
    <submittedName>
        <fullName evidence="4">Penicillin-binding transpeptidase domain-containing protein</fullName>
    </submittedName>
</protein>
<dbReference type="Proteomes" id="UP001524478">
    <property type="component" value="Unassembled WGS sequence"/>
</dbReference>
<sequence length="468" mass="51454">MNKENKRVIFVLVGLCLMFISLIVYISYFQVFRAEAIKNNSYNKRLWINEESILRGSILDRNGKTLAYSEKKGDVYNRYYLYGRLYSHIIGYSYREYGKAGLELQYNNTLLNINENAAINEIKNIVAPTTEGNSIKLTIDHDLQTKARSLLKGKKGSIVAMNPTTGEVYAMVSLPDFDVSNLKEDWKEITENPDSPLINRATQGLYAPGSTFKIITTIAALNTVNLDKSYECTGSTNINGYVFKDYQGKAHGNIDLKQALVKSCNTYFTEKAIEIGKDKIGNVAEKFMINNDIPFDLPIKNSQFPFKENLGKTDIAAAAIGQGKLLVTPLNMALIASGIANGGQVVKPILVKEIISKNDKILRKNTTEILSQGTDSIIANEVKDMMVEVIKSGTGTNARIKNVKVAGKTGTAENSSGKSHAWFVGFAPADDPKVAVAVILEEEGSTGGKSAAPIARDIMLHVINNINE</sequence>
<dbReference type="Pfam" id="PF21922">
    <property type="entry name" value="PBP_dimer_2"/>
    <property type="match status" value="1"/>
</dbReference>
<proteinExistence type="predicted"/>
<dbReference type="PANTHER" id="PTHR30627:SF24">
    <property type="entry name" value="PENICILLIN-BINDING PROTEIN 4B"/>
    <property type="match status" value="1"/>
</dbReference>
<keyword evidence="1" id="KW-1133">Transmembrane helix</keyword>
<evidence type="ECO:0000313" key="5">
    <source>
        <dbReference type="Proteomes" id="UP001524478"/>
    </source>
</evidence>
<dbReference type="PANTHER" id="PTHR30627">
    <property type="entry name" value="PEPTIDOGLYCAN D,D-TRANSPEPTIDASE"/>
    <property type="match status" value="1"/>
</dbReference>
<feature type="domain" description="Penicillin-binding protein transpeptidase" evidence="2">
    <location>
        <begin position="156"/>
        <end position="459"/>
    </location>
</feature>
<keyword evidence="5" id="KW-1185">Reference proteome</keyword>
<accession>A0ABT1SCJ9</accession>
<organism evidence="4 5">
    <name type="scientific">Tissierella carlieri</name>
    <dbReference type="NCBI Taxonomy" id="689904"/>
    <lineage>
        <taxon>Bacteria</taxon>
        <taxon>Bacillati</taxon>
        <taxon>Bacillota</taxon>
        <taxon>Tissierellia</taxon>
        <taxon>Tissierellales</taxon>
        <taxon>Tissierellaceae</taxon>
        <taxon>Tissierella</taxon>
    </lineage>
</organism>
<dbReference type="InterPro" id="IPR050515">
    <property type="entry name" value="Beta-lactam/transpept"/>
</dbReference>
<comment type="caution">
    <text evidence="4">The sequence shown here is derived from an EMBL/GenBank/DDBJ whole genome shotgun (WGS) entry which is preliminary data.</text>
</comment>
<gene>
    <name evidence="4" type="ORF">NE686_14030</name>
</gene>
<keyword evidence="1" id="KW-0812">Transmembrane</keyword>